<dbReference type="Proteomes" id="UP000027142">
    <property type="component" value="Chromosome"/>
</dbReference>
<dbReference type="AlphaFoldDB" id="A0A060M174"/>
<name>A0A060M174_9BACI</name>
<evidence type="ECO:0000313" key="1">
    <source>
        <dbReference type="EMBL" id="AIC93829.1"/>
    </source>
</evidence>
<dbReference type="STRING" id="1246626.BleG1_1246"/>
<dbReference type="Pfam" id="PF12363">
    <property type="entry name" value="Phage_TAC_12"/>
    <property type="match status" value="1"/>
</dbReference>
<dbReference type="EMBL" id="CP003923">
    <property type="protein sequence ID" value="AIC93829.1"/>
    <property type="molecule type" value="Genomic_DNA"/>
</dbReference>
<dbReference type="eggNOG" id="ENOG5030CX3">
    <property type="taxonomic scope" value="Bacteria"/>
</dbReference>
<dbReference type="OrthoDB" id="2919193at2"/>
<accession>A0A060M174</accession>
<evidence type="ECO:0008006" key="3">
    <source>
        <dbReference type="Google" id="ProtNLM"/>
    </source>
</evidence>
<dbReference type="RefSeq" id="WP_038478398.1">
    <property type="nucleotide sequence ID" value="NZ_CP003923.1"/>
</dbReference>
<dbReference type="PATRIC" id="fig|1246626.3.peg.1230"/>
<sequence length="121" mass="13608">MSTIVLQGKEYELKLTMESVKYLNRVIQGGPMGIIGKAMMGDLEAFPQIVHAGLFHHGKDFSLKDIEAEIEQAMMNEQLDSDDIYKISNKVVTESFFFRNQAKKLVADNPEAAKALEMLRA</sequence>
<keyword evidence="2" id="KW-1185">Reference proteome</keyword>
<dbReference type="KEGG" id="ble:BleG1_1246"/>
<reference evidence="1 2" key="1">
    <citation type="journal article" date="2014" name="Gene">
        <title>A comparative genomic analysis of the alkalitolerant soil bacterium Bacillus lehensis G1.</title>
        <authorList>
            <person name="Noor Y.M."/>
            <person name="Samsulrizal N.H."/>
            <person name="Jema'on N.A."/>
            <person name="Low K.O."/>
            <person name="Ramli A.N."/>
            <person name="Alias N.I."/>
            <person name="Damis S.I."/>
            <person name="Fuzi S.F."/>
            <person name="Isa M.N."/>
            <person name="Murad A.M."/>
            <person name="Raih M.F."/>
            <person name="Bakar F.D."/>
            <person name="Najimudin N."/>
            <person name="Mahadi N.M."/>
            <person name="Illias R.M."/>
        </authorList>
    </citation>
    <scope>NUCLEOTIDE SEQUENCE [LARGE SCALE GENOMIC DNA]</scope>
    <source>
        <strain evidence="1 2">G1</strain>
    </source>
</reference>
<organism evidence="1 2">
    <name type="scientific">Shouchella lehensis G1</name>
    <dbReference type="NCBI Taxonomy" id="1246626"/>
    <lineage>
        <taxon>Bacteria</taxon>
        <taxon>Bacillati</taxon>
        <taxon>Bacillota</taxon>
        <taxon>Bacilli</taxon>
        <taxon>Bacillales</taxon>
        <taxon>Bacillaceae</taxon>
        <taxon>Shouchella</taxon>
    </lineage>
</organism>
<protein>
    <recommendedName>
        <fullName evidence="3">Phage protein</fullName>
    </recommendedName>
</protein>
<gene>
    <name evidence="1" type="ORF">BleG1_1246</name>
</gene>
<proteinExistence type="predicted"/>
<dbReference type="InterPro" id="IPR024410">
    <property type="entry name" value="Phage_TAC_12"/>
</dbReference>
<dbReference type="HOGENOM" id="CLU_160485_0_0_9"/>
<evidence type="ECO:0000313" key="2">
    <source>
        <dbReference type="Proteomes" id="UP000027142"/>
    </source>
</evidence>